<name>A0ACC2VQ87_9TREE</name>
<reference evidence="1" key="1">
    <citation type="submission" date="2023-04" db="EMBL/GenBank/DDBJ databases">
        <title>Draft Genome sequencing of Naganishia species isolated from polar environments using Oxford Nanopore Technology.</title>
        <authorList>
            <person name="Leo P."/>
            <person name="Venkateswaran K."/>
        </authorList>
    </citation>
    <scope>NUCLEOTIDE SEQUENCE</scope>
    <source>
        <strain evidence="1">MNA-CCFEE 5423</strain>
    </source>
</reference>
<dbReference type="EMBL" id="JASBWT010000010">
    <property type="protein sequence ID" value="KAJ9101067.1"/>
    <property type="molecule type" value="Genomic_DNA"/>
</dbReference>
<protein>
    <submittedName>
        <fullName evidence="1">Uncharacterized protein</fullName>
    </submittedName>
</protein>
<keyword evidence="2" id="KW-1185">Reference proteome</keyword>
<dbReference type="Proteomes" id="UP001227268">
    <property type="component" value="Unassembled WGS sequence"/>
</dbReference>
<comment type="caution">
    <text evidence="1">The sequence shown here is derived from an EMBL/GenBank/DDBJ whole genome shotgun (WGS) entry which is preliminary data.</text>
</comment>
<proteinExistence type="predicted"/>
<accession>A0ACC2VQ87</accession>
<gene>
    <name evidence="1" type="ORF">QFC21_003285</name>
</gene>
<sequence length="310" mass="34153">MYERGRTDGRRSPPTDYGRTQPPNSSDESDEEESNGPPPASDHPGGPGAPSLSLSRNSPSGGQETPSGGQENNPSLFSTVVTGNSRPGTTNSESETWALMRAEWQAQEQQQQDRRGAASKEASSSSPPATLWDVKQLIRYSINMVQASLDDLETRCEEAVNALDSKTERVTTKCQELEQSFQKLQHEMGEQERRHSADLKAIKEQLSEKQTASTANLVQQARGVIEELQEEVAKLKAKDRKKAKEIIVGKKQRLQEAESEEDGGKGGKFPPFLSPDHQFLPTQMTFTSISNSWNSLAETDPFFCPASMLN</sequence>
<organism evidence="1 2">
    <name type="scientific">Naganishia friedmannii</name>
    <dbReference type="NCBI Taxonomy" id="89922"/>
    <lineage>
        <taxon>Eukaryota</taxon>
        <taxon>Fungi</taxon>
        <taxon>Dikarya</taxon>
        <taxon>Basidiomycota</taxon>
        <taxon>Agaricomycotina</taxon>
        <taxon>Tremellomycetes</taxon>
        <taxon>Filobasidiales</taxon>
        <taxon>Filobasidiaceae</taxon>
        <taxon>Naganishia</taxon>
    </lineage>
</organism>
<evidence type="ECO:0000313" key="2">
    <source>
        <dbReference type="Proteomes" id="UP001227268"/>
    </source>
</evidence>
<evidence type="ECO:0000313" key="1">
    <source>
        <dbReference type="EMBL" id="KAJ9101067.1"/>
    </source>
</evidence>